<reference evidence="1" key="1">
    <citation type="journal article" date="2019" name="bioRxiv">
        <title>The Genome of the Zebra Mussel, Dreissena polymorpha: A Resource for Invasive Species Research.</title>
        <authorList>
            <person name="McCartney M.A."/>
            <person name="Auch B."/>
            <person name="Kono T."/>
            <person name="Mallez S."/>
            <person name="Zhang Y."/>
            <person name="Obille A."/>
            <person name="Becker A."/>
            <person name="Abrahante J.E."/>
            <person name="Garbe J."/>
            <person name="Badalamenti J.P."/>
            <person name="Herman A."/>
            <person name="Mangelson H."/>
            <person name="Liachko I."/>
            <person name="Sullivan S."/>
            <person name="Sone E.D."/>
            <person name="Koren S."/>
            <person name="Silverstein K.A.T."/>
            <person name="Beckman K.B."/>
            <person name="Gohl D.M."/>
        </authorList>
    </citation>
    <scope>NUCLEOTIDE SEQUENCE</scope>
    <source>
        <strain evidence="1">Duluth1</strain>
        <tissue evidence="1">Whole animal</tissue>
    </source>
</reference>
<evidence type="ECO:0000313" key="2">
    <source>
        <dbReference type="Proteomes" id="UP000828390"/>
    </source>
</evidence>
<dbReference type="Proteomes" id="UP000828390">
    <property type="component" value="Unassembled WGS sequence"/>
</dbReference>
<evidence type="ECO:0000313" key="1">
    <source>
        <dbReference type="EMBL" id="KAH3789469.1"/>
    </source>
</evidence>
<protein>
    <submittedName>
        <fullName evidence="1">Uncharacterized protein</fullName>
    </submittedName>
</protein>
<sequence>MAPNVLVVFEGTRRLHASARLVHITEWRYTSGNTLPGKHVFKHTVTSLNTLSQARLYLLGMALHGNTYYDTLTG</sequence>
<dbReference type="AlphaFoldDB" id="A0A9D4IYJ6"/>
<comment type="caution">
    <text evidence="1">The sequence shown here is derived from an EMBL/GenBank/DDBJ whole genome shotgun (WGS) entry which is preliminary data.</text>
</comment>
<name>A0A9D4IYJ6_DREPO</name>
<organism evidence="1 2">
    <name type="scientific">Dreissena polymorpha</name>
    <name type="common">Zebra mussel</name>
    <name type="synonym">Mytilus polymorpha</name>
    <dbReference type="NCBI Taxonomy" id="45954"/>
    <lineage>
        <taxon>Eukaryota</taxon>
        <taxon>Metazoa</taxon>
        <taxon>Spiralia</taxon>
        <taxon>Lophotrochozoa</taxon>
        <taxon>Mollusca</taxon>
        <taxon>Bivalvia</taxon>
        <taxon>Autobranchia</taxon>
        <taxon>Heteroconchia</taxon>
        <taxon>Euheterodonta</taxon>
        <taxon>Imparidentia</taxon>
        <taxon>Neoheterodontei</taxon>
        <taxon>Myida</taxon>
        <taxon>Dreissenoidea</taxon>
        <taxon>Dreissenidae</taxon>
        <taxon>Dreissena</taxon>
    </lineage>
</organism>
<dbReference type="EMBL" id="JAIWYP010000008">
    <property type="protein sequence ID" value="KAH3789469.1"/>
    <property type="molecule type" value="Genomic_DNA"/>
</dbReference>
<accession>A0A9D4IYJ6</accession>
<keyword evidence="2" id="KW-1185">Reference proteome</keyword>
<gene>
    <name evidence="1" type="ORF">DPMN_167650</name>
</gene>
<proteinExistence type="predicted"/>
<reference evidence="1" key="2">
    <citation type="submission" date="2020-11" db="EMBL/GenBank/DDBJ databases">
        <authorList>
            <person name="McCartney M.A."/>
            <person name="Auch B."/>
            <person name="Kono T."/>
            <person name="Mallez S."/>
            <person name="Becker A."/>
            <person name="Gohl D.M."/>
            <person name="Silverstein K.A.T."/>
            <person name="Koren S."/>
            <person name="Bechman K.B."/>
            <person name="Herman A."/>
            <person name="Abrahante J.E."/>
            <person name="Garbe J."/>
        </authorList>
    </citation>
    <scope>NUCLEOTIDE SEQUENCE</scope>
    <source>
        <strain evidence="1">Duluth1</strain>
        <tissue evidence="1">Whole animal</tissue>
    </source>
</reference>